<evidence type="ECO:0000313" key="3">
    <source>
        <dbReference type="EMBL" id="WVZ70668.1"/>
    </source>
</evidence>
<dbReference type="Gene3D" id="3.30.70.270">
    <property type="match status" value="2"/>
</dbReference>
<dbReference type="CDD" id="cd09274">
    <property type="entry name" value="RNase_HI_RT_Ty3"/>
    <property type="match status" value="1"/>
</dbReference>
<reference evidence="3 4" key="1">
    <citation type="submission" date="2024-02" db="EMBL/GenBank/DDBJ databases">
        <title>High-quality chromosome-scale genome assembly of Pensacola bahiagrass (Paspalum notatum Flugge var. saurae).</title>
        <authorList>
            <person name="Vega J.M."/>
            <person name="Podio M."/>
            <person name="Orjuela J."/>
            <person name="Siena L.A."/>
            <person name="Pessino S.C."/>
            <person name="Combes M.C."/>
            <person name="Mariac C."/>
            <person name="Albertini E."/>
            <person name="Pupilli F."/>
            <person name="Ortiz J.P.A."/>
            <person name="Leblanc O."/>
        </authorList>
    </citation>
    <scope>NUCLEOTIDE SEQUENCE [LARGE SCALE GENOMIC DNA]</scope>
    <source>
        <strain evidence="3">R1</strain>
        <tissue evidence="3">Leaf</tissue>
    </source>
</reference>
<dbReference type="PROSITE" id="PS50878">
    <property type="entry name" value="RT_POL"/>
    <property type="match status" value="1"/>
</dbReference>
<feature type="region of interest" description="Disordered" evidence="1">
    <location>
        <begin position="334"/>
        <end position="372"/>
    </location>
</feature>
<feature type="compositionally biased region" description="Basic and acidic residues" evidence="1">
    <location>
        <begin position="189"/>
        <end position="210"/>
    </location>
</feature>
<evidence type="ECO:0000259" key="2">
    <source>
        <dbReference type="PROSITE" id="PS50878"/>
    </source>
</evidence>
<accession>A0AAQ3TC58</accession>
<feature type="compositionally biased region" description="Acidic residues" evidence="1">
    <location>
        <begin position="447"/>
        <end position="463"/>
    </location>
</feature>
<dbReference type="InterPro" id="IPR043128">
    <property type="entry name" value="Rev_trsase/Diguanyl_cyclase"/>
</dbReference>
<sequence length="1347" mass="150517">MDEDARGGSILIASMEDEFAAEIADFEWSHQMWSFLRDRYEPTDVHNEETRLRATGLLPSVTALAARSSPSRPAVPPSLPSSAPMHLPSTHGGGGGGLHCDYCGKVSHVEAFCYRKKKVQRSQTRQASQTSQAAEEFYRSRSQEMLMLLRHLAASSPSGTASAVTLPSGSSGSAAASQSSTQGPPGTLERIRKGLDTSKESERNKEDVQVKLEAQSKSSSSLPRPAGPFDTKTETQDAYGLRFRRSTYAWKDKNISFPIPLVSGLLEFGVDGKSLWKVTDRICPGCCGPHGLAFVARSTGQRTVDEDAWCCDCRGLIVLIGSRIVSVSCRPIDLSSTDGRSGTPWSPSSGNEQGLPSANHDGGDKKDDGAPTIEDCVLLSDMNAFQENVKSWITEGAKKTNKTLSTITQTLVSLTDRMDAIEKRHPAPTEEGDVSAASHKKSTAKDDNDEEEDLDEEEEEGETEQQRRLRLRLQHNRFGMGGKKGGNIYNFRDDDPFAKRRSCRDANLGAAGAVSAAAAPSHPGKRGAFFLFPATCTTITIFDGTTSSSNRTVLTCSGQQQIEATSTYHEFFLHRFHRPYDDRHSLPQECPSKRAYIATEDGGYISTSDVEEDIDDMEETNEDDGNDGDTLGSEDTAAYRSIIVQRVLSAQMEQAEQQQRHNLFQIFFVINNRRARVIIDSGSCNNLGKKITLLPLTPSEIVEFDRERLANDKKTVEAKSEIQHVTNQIRLKNPVLLATKTDLAEINAVVCYAFICKDALFSWEDMHHILPPAVTNLLQEYADVFPAEIPPGLPPIRGIEHQIDLIPGASLPNRAAYRTNPEETKEIQRQVQDLLDRGYVRESLSPCAVPVILVPKKDGSWRMCVDCRAINNITIRYRHPIPRLDDMLDELSGSIIFSKVDLRSGYHQIRMKLGDEWKTAFKTKFGLYEWLVMPFGLTNAPSTFMRLMNEVLRVFIGQFVVVYFDDILIYSKSLHEHMDHLRAVFDALRAARLFGNIEKCTFCTDRVSFLGYVVTPQGIEVDEAKVQAIRSWPTPTTVSQVRSFHGLAGFYRRFVPNFSTIAAPLNELTKKGVPFHWGKTQDDAFNLLKDRLTHAPLLQLPDFGKTFELECDASGVGIGGVEKLSGPVLNYSTYDKELYALVRSLETWQHYLWPKEFVIHSDHESLKHIRSQLKLNRRHAKWVEFIESFPYVIKHKKGKDNEAHGGGLMGHFGVKKTQDVLSTHFFWPRMKRDVERFVARCTTCHKAKSRLNPHGLYMPLPVPSTPWEDISMDFVLGLPRTKRGRDSIFVVVDRFSKMAHFIPCHKSDDAVNIANLFFQEIVRLHVRGFTMMLGDGDQGVPDLPSGG</sequence>
<dbReference type="InterPro" id="IPR000477">
    <property type="entry name" value="RT_dom"/>
</dbReference>
<protein>
    <recommendedName>
        <fullName evidence="2">Reverse transcriptase domain-containing protein</fullName>
    </recommendedName>
</protein>
<dbReference type="InterPro" id="IPR036397">
    <property type="entry name" value="RNaseH_sf"/>
</dbReference>
<dbReference type="PANTHER" id="PTHR35046:SF9">
    <property type="entry name" value="RNA-DIRECTED DNA POLYMERASE"/>
    <property type="match status" value="1"/>
</dbReference>
<dbReference type="EMBL" id="CP144748">
    <property type="protein sequence ID" value="WVZ70668.1"/>
    <property type="molecule type" value="Genomic_DNA"/>
</dbReference>
<feature type="region of interest" description="Disordered" evidence="1">
    <location>
        <begin position="425"/>
        <end position="474"/>
    </location>
</feature>
<dbReference type="Pfam" id="PF17919">
    <property type="entry name" value="RT_RNaseH_2"/>
    <property type="match status" value="1"/>
</dbReference>
<keyword evidence="4" id="KW-1185">Reference proteome</keyword>
<dbReference type="InterPro" id="IPR043502">
    <property type="entry name" value="DNA/RNA_pol_sf"/>
</dbReference>
<dbReference type="Gene3D" id="3.10.10.10">
    <property type="entry name" value="HIV Type 1 Reverse Transcriptase, subunit A, domain 1"/>
    <property type="match status" value="1"/>
</dbReference>
<dbReference type="Pfam" id="PF00078">
    <property type="entry name" value="RVT_1"/>
    <property type="match status" value="1"/>
</dbReference>
<dbReference type="InterPro" id="IPR012337">
    <property type="entry name" value="RNaseH-like_sf"/>
</dbReference>
<gene>
    <name evidence="3" type="ORF">U9M48_019311</name>
</gene>
<dbReference type="Proteomes" id="UP001341281">
    <property type="component" value="Chromosome 04"/>
</dbReference>
<dbReference type="SUPFAM" id="SSF53098">
    <property type="entry name" value="Ribonuclease H-like"/>
    <property type="match status" value="1"/>
</dbReference>
<dbReference type="InterPro" id="IPR041588">
    <property type="entry name" value="Integrase_H2C2"/>
</dbReference>
<feature type="domain" description="Reverse transcriptase" evidence="2">
    <location>
        <begin position="835"/>
        <end position="1014"/>
    </location>
</feature>
<dbReference type="Pfam" id="PF17921">
    <property type="entry name" value="Integrase_H2C2"/>
    <property type="match status" value="1"/>
</dbReference>
<dbReference type="InterPro" id="IPR041577">
    <property type="entry name" value="RT_RNaseH_2"/>
</dbReference>
<feature type="compositionally biased region" description="Polar residues" evidence="1">
    <location>
        <begin position="334"/>
        <end position="356"/>
    </location>
</feature>
<dbReference type="PANTHER" id="PTHR35046">
    <property type="entry name" value="ZINC KNUCKLE (CCHC-TYPE) FAMILY PROTEIN"/>
    <property type="match status" value="1"/>
</dbReference>
<feature type="compositionally biased region" description="Low complexity" evidence="1">
    <location>
        <begin position="167"/>
        <end position="185"/>
    </location>
</feature>
<dbReference type="FunFam" id="3.30.70.270:FF:000026">
    <property type="entry name" value="Transposon Ty3-G Gag-Pol polyprotein"/>
    <property type="match status" value="1"/>
</dbReference>
<dbReference type="Gene3D" id="1.10.340.70">
    <property type="match status" value="1"/>
</dbReference>
<proteinExistence type="predicted"/>
<dbReference type="CDD" id="cd01647">
    <property type="entry name" value="RT_LTR"/>
    <property type="match status" value="1"/>
</dbReference>
<evidence type="ECO:0000256" key="1">
    <source>
        <dbReference type="SAM" id="MobiDB-lite"/>
    </source>
</evidence>
<dbReference type="SUPFAM" id="SSF56672">
    <property type="entry name" value="DNA/RNA polymerases"/>
    <property type="match status" value="1"/>
</dbReference>
<evidence type="ECO:0000313" key="4">
    <source>
        <dbReference type="Proteomes" id="UP001341281"/>
    </source>
</evidence>
<dbReference type="GO" id="GO:0003676">
    <property type="term" value="F:nucleic acid binding"/>
    <property type="evidence" value="ECO:0007669"/>
    <property type="project" value="InterPro"/>
</dbReference>
<dbReference type="Gene3D" id="3.30.420.10">
    <property type="entry name" value="Ribonuclease H-like superfamily/Ribonuclease H"/>
    <property type="match status" value="1"/>
</dbReference>
<name>A0AAQ3TC58_PASNO</name>
<feature type="region of interest" description="Disordered" evidence="1">
    <location>
        <begin position="158"/>
        <end position="233"/>
    </location>
</feature>
<feature type="region of interest" description="Disordered" evidence="1">
    <location>
        <begin position="66"/>
        <end position="94"/>
    </location>
</feature>
<organism evidence="3 4">
    <name type="scientific">Paspalum notatum var. saurae</name>
    <dbReference type="NCBI Taxonomy" id="547442"/>
    <lineage>
        <taxon>Eukaryota</taxon>
        <taxon>Viridiplantae</taxon>
        <taxon>Streptophyta</taxon>
        <taxon>Embryophyta</taxon>
        <taxon>Tracheophyta</taxon>
        <taxon>Spermatophyta</taxon>
        <taxon>Magnoliopsida</taxon>
        <taxon>Liliopsida</taxon>
        <taxon>Poales</taxon>
        <taxon>Poaceae</taxon>
        <taxon>PACMAD clade</taxon>
        <taxon>Panicoideae</taxon>
        <taxon>Andropogonodae</taxon>
        <taxon>Paspaleae</taxon>
        <taxon>Paspalinae</taxon>
        <taxon>Paspalum</taxon>
    </lineage>
</organism>